<accession>A0AAQ3QUG5</accession>
<gene>
    <name evidence="1" type="ORF">RZN69_04615</name>
</gene>
<evidence type="ECO:0000313" key="2">
    <source>
        <dbReference type="Proteomes" id="UP001304300"/>
    </source>
</evidence>
<dbReference type="KEGG" id="puo:RZN69_04615"/>
<dbReference type="Proteomes" id="UP001304300">
    <property type="component" value="Chromosome"/>
</dbReference>
<proteinExistence type="predicted"/>
<name>A0AAQ3QUG5_9BACT</name>
<dbReference type="AlphaFoldDB" id="A0AAQ3QUG5"/>
<sequence>MKRSESALTLFKKYKIIISDDDDVAIEEVREIVSRNLETRGWLKERSIRVGVWISSSIFSEDSTGEMASIIDTEVPIVTGWKKLVSETLAKTIFSKAKHIIDHENEACVKGFLLGAIENLFYVSEAIHSDDALADKELLKLLDFRTSEEARAFNKDREVFQRVLQWTGRKIEYSDPAVTREFARGFFEGAAVLSEDGEQLTNSTSATRIYMLLLLLADEIDVLKTRRQVYYLFKIMLEDELFHSEESFCAICRRVRLKGR</sequence>
<dbReference type="EMBL" id="CP136920">
    <property type="protein sequence ID" value="WOO42361.1"/>
    <property type="molecule type" value="Genomic_DNA"/>
</dbReference>
<organism evidence="1 2">
    <name type="scientific">Rubellicoccus peritrichatus</name>
    <dbReference type="NCBI Taxonomy" id="3080537"/>
    <lineage>
        <taxon>Bacteria</taxon>
        <taxon>Pseudomonadati</taxon>
        <taxon>Verrucomicrobiota</taxon>
        <taxon>Opitutia</taxon>
        <taxon>Puniceicoccales</taxon>
        <taxon>Cerasicoccaceae</taxon>
        <taxon>Rubellicoccus</taxon>
    </lineage>
</organism>
<keyword evidence="2" id="KW-1185">Reference proteome</keyword>
<dbReference type="RefSeq" id="WP_317834880.1">
    <property type="nucleotide sequence ID" value="NZ_CP136920.1"/>
</dbReference>
<protein>
    <submittedName>
        <fullName evidence="1">Uncharacterized protein</fullName>
    </submittedName>
</protein>
<evidence type="ECO:0000313" key="1">
    <source>
        <dbReference type="EMBL" id="WOO42361.1"/>
    </source>
</evidence>
<reference evidence="1 2" key="1">
    <citation type="submission" date="2023-10" db="EMBL/GenBank/DDBJ databases">
        <title>Rubellicoccus peritrichatus gen. nov., sp. nov., isolated from an algae of coral reef tank.</title>
        <authorList>
            <person name="Luo J."/>
        </authorList>
    </citation>
    <scope>NUCLEOTIDE SEQUENCE [LARGE SCALE GENOMIC DNA]</scope>
    <source>
        <strain evidence="1 2">CR14</strain>
    </source>
</reference>